<comment type="catalytic activity">
    <reaction evidence="16 18">
        <text>[protein]-dithiol + NAD(+) = [protein]-disulfide + NADH + H(+)</text>
        <dbReference type="Rhea" id="RHEA:18749"/>
        <dbReference type="Rhea" id="RHEA-COMP:10593"/>
        <dbReference type="Rhea" id="RHEA-COMP:10594"/>
        <dbReference type="ChEBI" id="CHEBI:15378"/>
        <dbReference type="ChEBI" id="CHEBI:29950"/>
        <dbReference type="ChEBI" id="CHEBI:50058"/>
        <dbReference type="ChEBI" id="CHEBI:57540"/>
        <dbReference type="ChEBI" id="CHEBI:57945"/>
        <dbReference type="EC" id="1.8.1.8"/>
    </reaction>
</comment>
<dbReference type="EMBL" id="AONB01000015">
    <property type="protein sequence ID" value="EXJ10207.1"/>
    <property type="molecule type" value="Genomic_DNA"/>
</dbReference>
<keyword evidence="13 18" id="KW-0472">Membrane</keyword>
<dbReference type="InterPro" id="IPR013766">
    <property type="entry name" value="Thioredoxin_domain"/>
</dbReference>
<reference evidence="21" key="1">
    <citation type="submission" date="2012-11" db="EMBL/GenBank/DDBJ databases">
        <authorList>
            <person name="Singh A."/>
            <person name="Pinnaka A.K."/>
            <person name="Vaidya B."/>
        </authorList>
    </citation>
    <scope>NUCLEOTIDE SEQUENCE [LARGE SCALE GENOMIC DNA]</scope>
    <source>
        <strain evidence="21">AK23</strain>
    </source>
</reference>
<keyword evidence="12 18" id="KW-0520">NAD</keyword>
<dbReference type="PATRIC" id="fig|1229521.3.peg.2794"/>
<dbReference type="Gene3D" id="3.40.30.10">
    <property type="entry name" value="Glutaredoxin"/>
    <property type="match status" value="1"/>
</dbReference>
<feature type="disulfide bond" description="Redox-active" evidence="18">
    <location>
        <begin position="141"/>
        <end position="147"/>
    </location>
</feature>
<feature type="transmembrane region" description="Helical" evidence="18">
    <location>
        <begin position="361"/>
        <end position="382"/>
    </location>
</feature>
<evidence type="ECO:0000256" key="14">
    <source>
        <dbReference type="ARBA" id="ARBA00023157"/>
    </source>
</evidence>
<evidence type="ECO:0000259" key="19">
    <source>
        <dbReference type="PROSITE" id="PS51352"/>
    </source>
</evidence>
<dbReference type="Proteomes" id="UP000019464">
    <property type="component" value="Unassembled WGS sequence"/>
</dbReference>
<feature type="transmembrane region" description="Helical" evidence="18">
    <location>
        <begin position="322"/>
        <end position="355"/>
    </location>
</feature>
<dbReference type="NCBIfam" id="NF001419">
    <property type="entry name" value="PRK00293.1"/>
    <property type="match status" value="1"/>
</dbReference>
<dbReference type="InterPro" id="IPR036929">
    <property type="entry name" value="DsbDN_sf"/>
</dbReference>
<dbReference type="InterPro" id="IPR036249">
    <property type="entry name" value="Thioredoxin-like_sf"/>
</dbReference>
<dbReference type="GO" id="GO:0045454">
    <property type="term" value="P:cell redox homeostasis"/>
    <property type="evidence" value="ECO:0007669"/>
    <property type="project" value="TreeGrafter"/>
</dbReference>
<evidence type="ECO:0000256" key="15">
    <source>
        <dbReference type="ARBA" id="ARBA00023284"/>
    </source>
</evidence>
<evidence type="ECO:0000256" key="18">
    <source>
        <dbReference type="HAMAP-Rule" id="MF_00399"/>
    </source>
</evidence>
<dbReference type="InterPro" id="IPR028250">
    <property type="entry name" value="DsbDN"/>
</dbReference>
<dbReference type="Pfam" id="PF13899">
    <property type="entry name" value="Thioredoxin_7"/>
    <property type="match status" value="1"/>
</dbReference>
<evidence type="ECO:0000256" key="12">
    <source>
        <dbReference type="ARBA" id="ARBA00023027"/>
    </source>
</evidence>
<comment type="catalytic activity">
    <reaction evidence="17 18">
        <text>[protein]-dithiol + NADP(+) = [protein]-disulfide + NADPH + H(+)</text>
        <dbReference type="Rhea" id="RHEA:18753"/>
        <dbReference type="Rhea" id="RHEA-COMP:10593"/>
        <dbReference type="Rhea" id="RHEA-COMP:10594"/>
        <dbReference type="ChEBI" id="CHEBI:15378"/>
        <dbReference type="ChEBI" id="CHEBI:29950"/>
        <dbReference type="ChEBI" id="CHEBI:50058"/>
        <dbReference type="ChEBI" id="CHEBI:57783"/>
        <dbReference type="ChEBI" id="CHEBI:58349"/>
        <dbReference type="EC" id="1.8.1.8"/>
    </reaction>
</comment>
<evidence type="ECO:0000256" key="13">
    <source>
        <dbReference type="ARBA" id="ARBA00023136"/>
    </source>
</evidence>
<dbReference type="CDD" id="cd02953">
    <property type="entry name" value="DsbDgamma"/>
    <property type="match status" value="1"/>
</dbReference>
<organism evidence="20 21">
    <name type="scientific">Nitrincola nitratireducens</name>
    <dbReference type="NCBI Taxonomy" id="1229521"/>
    <lineage>
        <taxon>Bacteria</taxon>
        <taxon>Pseudomonadati</taxon>
        <taxon>Pseudomonadota</taxon>
        <taxon>Gammaproteobacteria</taxon>
        <taxon>Oceanospirillales</taxon>
        <taxon>Oceanospirillaceae</taxon>
        <taxon>Nitrincola</taxon>
    </lineage>
</organism>
<accession>W9V213</accession>
<dbReference type="PROSITE" id="PS51352">
    <property type="entry name" value="THIOREDOXIN_2"/>
    <property type="match status" value="1"/>
</dbReference>
<dbReference type="GO" id="GO:0009055">
    <property type="term" value="F:electron transfer activity"/>
    <property type="evidence" value="ECO:0007669"/>
    <property type="project" value="UniProtKB-UniRule"/>
</dbReference>
<evidence type="ECO:0000313" key="21">
    <source>
        <dbReference type="Proteomes" id="UP000019464"/>
    </source>
</evidence>
<feature type="transmembrane region" description="Helical" evidence="18">
    <location>
        <begin position="454"/>
        <end position="474"/>
    </location>
</feature>
<keyword evidence="21" id="KW-1185">Reference proteome</keyword>
<evidence type="ECO:0000256" key="11">
    <source>
        <dbReference type="ARBA" id="ARBA00023002"/>
    </source>
</evidence>
<dbReference type="AlphaFoldDB" id="W9V213"/>
<dbReference type="PANTHER" id="PTHR32234">
    <property type="entry name" value="THIOL:DISULFIDE INTERCHANGE PROTEIN DSBD"/>
    <property type="match status" value="1"/>
</dbReference>
<dbReference type="SUPFAM" id="SSF74863">
    <property type="entry name" value="Thiol:disulfide interchange protein DsbD, N-terminal domain (DsbD-alpha)"/>
    <property type="match status" value="1"/>
</dbReference>
<dbReference type="Pfam" id="PF11412">
    <property type="entry name" value="DsbD_N"/>
    <property type="match status" value="1"/>
</dbReference>
<keyword evidence="7" id="KW-0732">Signal</keyword>
<comment type="similarity">
    <text evidence="2 18">Belongs to the thioredoxin family. DsbD subfamily.</text>
</comment>
<protein>
    <recommendedName>
        <fullName evidence="18">Thiol:disulfide interchange protein DsbD</fullName>
        <ecNumber evidence="18">1.8.1.8</ecNumber>
    </recommendedName>
    <alternativeName>
        <fullName evidence="18">Protein-disulfide reductase</fullName>
        <shortName evidence="18">Disulfide reductase</shortName>
    </alternativeName>
</protein>
<comment type="caution">
    <text evidence="20">The sequence shown here is derived from an EMBL/GenBank/DDBJ whole genome shotgun (WGS) entry which is preliminary data.</text>
</comment>
<reference evidence="20 21" key="2">
    <citation type="journal article" date="2015" name="Syst. Appl. Microbiol.">
        <title>Nitrincola nitratireducens sp. nov. isolated from a haloalkaline crater lake.</title>
        <authorList>
            <person name="Singh A."/>
            <person name="Vaidya B."/>
            <person name="Tanuku N.R."/>
            <person name="Pinnaka A.K."/>
        </authorList>
    </citation>
    <scope>NUCLEOTIDE SEQUENCE [LARGE SCALE GENOMIC DNA]</scope>
    <source>
        <strain evidence="20 21">AK23</strain>
    </source>
</reference>
<dbReference type="InterPro" id="IPR017937">
    <property type="entry name" value="Thioredoxin_CS"/>
</dbReference>
<comment type="subcellular location">
    <subcellularLocation>
        <location evidence="1 18">Cell inner membrane</location>
        <topology evidence="1 18">Multi-pass membrane protein</topology>
    </subcellularLocation>
</comment>
<evidence type="ECO:0000256" key="16">
    <source>
        <dbReference type="ARBA" id="ARBA00047388"/>
    </source>
</evidence>
<evidence type="ECO:0000256" key="6">
    <source>
        <dbReference type="ARBA" id="ARBA00022692"/>
    </source>
</evidence>
<keyword evidence="11 18" id="KW-0560">Oxidoreductase</keyword>
<name>W9V213_9GAMM</name>
<dbReference type="PROSITE" id="PS00194">
    <property type="entry name" value="THIOREDOXIN_1"/>
    <property type="match status" value="1"/>
</dbReference>
<keyword evidence="9 18" id="KW-0249">Electron transport</keyword>
<evidence type="ECO:0000256" key="17">
    <source>
        <dbReference type="ARBA" id="ARBA00047804"/>
    </source>
</evidence>
<evidence type="ECO:0000256" key="7">
    <source>
        <dbReference type="ARBA" id="ARBA00022729"/>
    </source>
</evidence>
<feature type="transmembrane region" description="Helical" evidence="18">
    <location>
        <begin position="202"/>
        <end position="223"/>
    </location>
</feature>
<feature type="transmembrane region" description="Helical" evidence="18">
    <location>
        <begin position="394"/>
        <end position="415"/>
    </location>
</feature>
<keyword evidence="8 18" id="KW-0201">Cytochrome c-type biogenesis</keyword>
<dbReference type="PANTHER" id="PTHR32234:SF0">
    <property type="entry name" value="THIOL:DISULFIDE INTERCHANGE PROTEIN DSBD"/>
    <property type="match status" value="1"/>
</dbReference>
<proteinExistence type="inferred from homology"/>
<evidence type="ECO:0000256" key="1">
    <source>
        <dbReference type="ARBA" id="ARBA00004429"/>
    </source>
</evidence>
<dbReference type="GO" id="GO:0005886">
    <property type="term" value="C:plasma membrane"/>
    <property type="evidence" value="ECO:0007669"/>
    <property type="project" value="UniProtKB-SubCell"/>
</dbReference>
<dbReference type="GO" id="GO:0047134">
    <property type="term" value="F:protein-disulfide reductase [NAD(P)H] activity"/>
    <property type="evidence" value="ECO:0007669"/>
    <property type="project" value="UniProtKB-UniRule"/>
</dbReference>
<evidence type="ECO:0000256" key="8">
    <source>
        <dbReference type="ARBA" id="ARBA00022748"/>
    </source>
</evidence>
<keyword evidence="6 18" id="KW-0812">Transmembrane</keyword>
<gene>
    <name evidence="18 20" type="primary">dsbD</name>
    <name evidence="20" type="ORF">D791_02765</name>
</gene>
<keyword evidence="14 18" id="KW-1015">Disulfide bond</keyword>
<dbReference type="GO" id="GO:0017004">
    <property type="term" value="P:cytochrome complex assembly"/>
    <property type="evidence" value="ECO:0007669"/>
    <property type="project" value="UniProtKB-UniRule"/>
</dbReference>
<feature type="disulfide bond" description="Redox-active" evidence="18">
    <location>
        <begin position="536"/>
        <end position="539"/>
    </location>
</feature>
<evidence type="ECO:0000256" key="10">
    <source>
        <dbReference type="ARBA" id="ARBA00022989"/>
    </source>
</evidence>
<dbReference type="RefSeq" id="WP_237748639.1">
    <property type="nucleotide sequence ID" value="NZ_AONB01000015.1"/>
</dbReference>
<feature type="transmembrane region" description="Helical" evidence="18">
    <location>
        <begin position="281"/>
        <end position="301"/>
    </location>
</feature>
<comment type="function">
    <text evidence="18">Required to facilitate the formation of correct disulfide bonds in some periplasmic proteins and for the assembly of the periplasmic c-type cytochromes. Acts by transferring electrons from cytoplasmic thioredoxin to the periplasm. This transfer involves a cascade of disulfide bond formation and reduction steps.</text>
</comment>
<evidence type="ECO:0000256" key="2">
    <source>
        <dbReference type="ARBA" id="ARBA00007241"/>
    </source>
</evidence>
<dbReference type="HAMAP" id="MF_00399">
    <property type="entry name" value="DbsD"/>
    <property type="match status" value="1"/>
</dbReference>
<evidence type="ECO:0000313" key="20">
    <source>
        <dbReference type="EMBL" id="EXJ10207.1"/>
    </source>
</evidence>
<feature type="transmembrane region" description="Helical" evidence="18">
    <location>
        <begin position="421"/>
        <end position="442"/>
    </location>
</feature>
<dbReference type="SUPFAM" id="SSF52833">
    <property type="entry name" value="Thioredoxin-like"/>
    <property type="match status" value="1"/>
</dbReference>
<evidence type="ECO:0000256" key="4">
    <source>
        <dbReference type="ARBA" id="ARBA00022475"/>
    </source>
</evidence>
<evidence type="ECO:0000256" key="3">
    <source>
        <dbReference type="ARBA" id="ARBA00022448"/>
    </source>
</evidence>
<keyword evidence="15 18" id="KW-0676">Redox-active center</keyword>
<dbReference type="InterPro" id="IPR035671">
    <property type="entry name" value="DsbD_gamma"/>
</dbReference>
<keyword evidence="5 18" id="KW-0997">Cell inner membrane</keyword>
<keyword evidence="10 18" id="KW-1133">Transmembrane helix</keyword>
<dbReference type="InterPro" id="IPR003834">
    <property type="entry name" value="Cyt_c_assmbl_TM_dom"/>
</dbReference>
<evidence type="ECO:0000256" key="5">
    <source>
        <dbReference type="ARBA" id="ARBA00022519"/>
    </source>
</evidence>
<dbReference type="Gene3D" id="2.60.40.1250">
    <property type="entry name" value="Thiol:disulfide interchange protein DsbD, N-terminal domain"/>
    <property type="match status" value="1"/>
</dbReference>
<sequence>MSKHLGSLAAIRAFLVLFMFIALIPSFAQAQISLWGGASQKEPLPVDQAFKMQATLSEIGELHLEWAIEKDYYLYRDHLKWQLSDGIEIVDEIRQQGVAKDDALFGQVDVWYNTAKAQMLFGRSTEDVAGQASIKVTYQGCWEGGICYPPVTEEIPVSQVPLASGLSWSSSPTLSVPSDPVSDATSLSEHDRFTRVLAGGSFGLILGAFFVAGIALSFTPCVFPMIPILSSIIAGQGKLSTLRALSLSAVYVLAMAVTYTFAGVLAGLFGANLQAAFQNTWVISVFSVLFVLLALSMFGFYELQLPASIQTRLSQASHGQKGGQVTGVAIMGFLSALIVGPCMAAPLAGALIYIGQTGDPLLGGAALFAMSLGMGVPLLLVGASAGKFLPKAGAWMKSIKAGFGVMLLLLAVWMLDRIVPTSVTMSLTALILIITAVYLKALDRLEHPTGASQFWKGVGVVLLVYGVALILGVLSGARSLLYPLQASLMGTNTASAQMESPLSFTRVTSLAELEPLLVSAKEENRKVLLDYYADWCVTCAEMEYITFVDSGVVDALKDFTLIKVDVTDNSADSRALYREYQVFGPPALVFFDGKGVERKDLAVHGVIQPQPLLQKLSFLNP</sequence>
<keyword evidence="3 18" id="KW-0813">Transport</keyword>
<dbReference type="Pfam" id="PF02683">
    <property type="entry name" value="DsbD_TM"/>
    <property type="match status" value="1"/>
</dbReference>
<dbReference type="EC" id="1.8.1.8" evidence="18"/>
<dbReference type="STRING" id="1229521.D791_02765"/>
<keyword evidence="4 18" id="KW-1003">Cell membrane</keyword>
<feature type="transmembrane region" description="Helical" evidence="18">
    <location>
        <begin position="244"/>
        <end position="269"/>
    </location>
</feature>
<feature type="domain" description="Thioredoxin" evidence="19">
    <location>
        <begin position="487"/>
        <end position="621"/>
    </location>
</feature>
<evidence type="ECO:0000256" key="9">
    <source>
        <dbReference type="ARBA" id="ARBA00022982"/>
    </source>
</evidence>
<comment type="caution">
    <text evidence="18">Lacks conserved residue(s) required for the propagation of feature annotation.</text>
</comment>
<dbReference type="InterPro" id="IPR022910">
    <property type="entry name" value="Thiol_diS_interchange_DbsD"/>
</dbReference>